<dbReference type="EMBL" id="ALAN01000161">
    <property type="protein sequence ID" value="ETI66204.1"/>
    <property type="molecule type" value="Genomic_DNA"/>
</dbReference>
<evidence type="ECO:0000313" key="2">
    <source>
        <dbReference type="EMBL" id="ETI66204.1"/>
    </source>
</evidence>
<evidence type="ECO:0000256" key="1">
    <source>
        <dbReference type="SAM" id="Phobius"/>
    </source>
</evidence>
<proteinExistence type="predicted"/>
<organism evidence="2 3">
    <name type="scientific">Neobacillus vireti LMG 21834</name>
    <dbReference type="NCBI Taxonomy" id="1131730"/>
    <lineage>
        <taxon>Bacteria</taxon>
        <taxon>Bacillati</taxon>
        <taxon>Bacillota</taxon>
        <taxon>Bacilli</taxon>
        <taxon>Bacillales</taxon>
        <taxon>Bacillaceae</taxon>
        <taxon>Neobacillus</taxon>
    </lineage>
</organism>
<feature type="transmembrane region" description="Helical" evidence="1">
    <location>
        <begin position="109"/>
        <end position="130"/>
    </location>
</feature>
<keyword evidence="3" id="KW-1185">Reference proteome</keyword>
<dbReference type="InterPro" id="IPR036259">
    <property type="entry name" value="MFS_trans_sf"/>
</dbReference>
<dbReference type="PANTHER" id="PTHR23525">
    <property type="entry name" value="TRANSPORTER, PUTATIVE-RELATED"/>
    <property type="match status" value="1"/>
</dbReference>
<comment type="caution">
    <text evidence="2">The sequence shown here is derived from an EMBL/GenBank/DDBJ whole genome shotgun (WGS) entry which is preliminary data.</text>
</comment>
<gene>
    <name evidence="2" type="ORF">BAVI_23829</name>
</gene>
<protein>
    <submittedName>
        <fullName evidence="2">Major facilitator superfamily protein</fullName>
    </submittedName>
</protein>
<sequence>MAMCIGPQVVKKVGDVKAVVYLQLASLPFLLLTAYIEHLWLAALGFLFRQALMNAGNPIQMSLMMSKVSDSMEGLANSVNQMVFNLGWAFMGQVSTGIVVKYVSYWGYAYVFTITAGLYLIGSTYFFLVFRGFTVKKEPAASAKIS</sequence>
<name>A0AB94IGG6_9BACI</name>
<dbReference type="SUPFAM" id="SSF103473">
    <property type="entry name" value="MFS general substrate transporter"/>
    <property type="match status" value="1"/>
</dbReference>
<feature type="transmembrane region" description="Helical" evidence="1">
    <location>
        <begin position="20"/>
        <end position="48"/>
    </location>
</feature>
<dbReference type="Proteomes" id="UP000018877">
    <property type="component" value="Unassembled WGS sequence"/>
</dbReference>
<dbReference type="Gene3D" id="1.20.1250.20">
    <property type="entry name" value="MFS general substrate transporter like domains"/>
    <property type="match status" value="1"/>
</dbReference>
<evidence type="ECO:0000313" key="3">
    <source>
        <dbReference type="Proteomes" id="UP000018877"/>
    </source>
</evidence>
<keyword evidence="1" id="KW-0472">Membrane</keyword>
<keyword evidence="1" id="KW-1133">Transmembrane helix</keyword>
<keyword evidence="1" id="KW-0812">Transmembrane</keyword>
<dbReference type="AlphaFoldDB" id="A0AB94IGG6"/>
<reference evidence="2 3" key="1">
    <citation type="journal article" date="2014" name="Environ. Microbiol.">
        <title>The nitrate-ammonifying and nosZ-carrying bacterium Bacillus vireti is a potent source and sink for nitric and nitrous oxide under high nitrate conditions.</title>
        <authorList>
            <person name="Mania D."/>
            <person name="Heylen K."/>
            <person name="van Spanning R.J."/>
            <person name="Frostegard A."/>
        </authorList>
    </citation>
    <scope>NUCLEOTIDE SEQUENCE [LARGE SCALE GENOMIC DNA]</scope>
    <source>
        <strain evidence="2 3">LMG 21834</strain>
    </source>
</reference>
<dbReference type="PANTHER" id="PTHR23525:SF1">
    <property type="entry name" value="NODULIN-LIKE DOMAIN-CONTAINING PROTEIN"/>
    <property type="match status" value="1"/>
</dbReference>
<accession>A0AB94IGG6</accession>